<evidence type="ECO:0000259" key="2">
    <source>
        <dbReference type="PROSITE" id="PS50021"/>
    </source>
</evidence>
<protein>
    <recommendedName>
        <fullName evidence="2">Calponin-homology (CH) domain-containing protein</fullName>
    </recommendedName>
</protein>
<dbReference type="InterPro" id="IPR001715">
    <property type="entry name" value="CH_dom"/>
</dbReference>
<feature type="region of interest" description="Disordered" evidence="1">
    <location>
        <begin position="157"/>
        <end position="293"/>
    </location>
</feature>
<dbReference type="Proteomes" id="UP001176941">
    <property type="component" value="Chromosome 7"/>
</dbReference>
<feature type="compositionally biased region" description="Low complexity" evidence="1">
    <location>
        <begin position="194"/>
        <end position="210"/>
    </location>
</feature>
<dbReference type="PANTHER" id="PTHR12509">
    <property type="entry name" value="SPERMATOGENESIS-ASSOCIATED 4-RELATED"/>
    <property type="match status" value="1"/>
</dbReference>
<reference evidence="3" key="1">
    <citation type="submission" date="2023-04" db="EMBL/GenBank/DDBJ databases">
        <authorList>
            <consortium name="ELIXIR-Norway"/>
        </authorList>
    </citation>
    <scope>NUCLEOTIDE SEQUENCE [LARGE SCALE GENOMIC DNA]</scope>
</reference>
<dbReference type="InterPro" id="IPR036872">
    <property type="entry name" value="CH_dom_sf"/>
</dbReference>
<feature type="compositionally biased region" description="Gly residues" evidence="1">
    <location>
        <begin position="252"/>
        <end position="263"/>
    </location>
</feature>
<evidence type="ECO:0000313" key="3">
    <source>
        <dbReference type="EMBL" id="CAI9178391.1"/>
    </source>
</evidence>
<dbReference type="PROSITE" id="PS50021">
    <property type="entry name" value="CH"/>
    <property type="match status" value="1"/>
</dbReference>
<dbReference type="InterPro" id="IPR010441">
    <property type="entry name" value="CH_2"/>
</dbReference>
<feature type="domain" description="Calponin-homology (CH)" evidence="2">
    <location>
        <begin position="17"/>
        <end position="122"/>
    </location>
</feature>
<accession>A0ABN9A043</accession>
<sequence>MLNTARPRPPALPPLPPGALHGLYAWLDALPLSRRKRHLARDFSDGVMLAEVVKLFRPRLVDLHNYVPTCNTGQKRSNWNVLNRKVFHKLGLSVSEEEIRKVVVNTPGAIEPILCAVRDKVEAGEDLPGTAGHVGTVAWPWPLLCWDAGLLPADESKTRKPAEPLGTLWGGDPLESESSGEDGPLCMQRLPSRGALAPPGPWAAAAAAGRKGAGAGSPAGDRQGSADEGGQAGAPGETEGSADRSAHATGGPAPGRGCGGGRGPWHSVPVTARDGRCPGRPTKVSAWHKRAPGGCSRRAAVLTELSTMLPCSPAAGTPDRARP</sequence>
<evidence type="ECO:0000313" key="4">
    <source>
        <dbReference type="Proteomes" id="UP001176941"/>
    </source>
</evidence>
<dbReference type="Gene3D" id="1.10.418.10">
    <property type="entry name" value="Calponin-like domain"/>
    <property type="match status" value="1"/>
</dbReference>
<evidence type="ECO:0000256" key="1">
    <source>
        <dbReference type="SAM" id="MobiDB-lite"/>
    </source>
</evidence>
<dbReference type="EMBL" id="OX459943">
    <property type="protein sequence ID" value="CAI9178391.1"/>
    <property type="molecule type" value="Genomic_DNA"/>
</dbReference>
<organism evidence="3 4">
    <name type="scientific">Rangifer tarandus platyrhynchus</name>
    <name type="common">Svalbard reindeer</name>
    <dbReference type="NCBI Taxonomy" id="3082113"/>
    <lineage>
        <taxon>Eukaryota</taxon>
        <taxon>Metazoa</taxon>
        <taxon>Chordata</taxon>
        <taxon>Craniata</taxon>
        <taxon>Vertebrata</taxon>
        <taxon>Euteleostomi</taxon>
        <taxon>Mammalia</taxon>
        <taxon>Eutheria</taxon>
        <taxon>Laurasiatheria</taxon>
        <taxon>Artiodactyla</taxon>
        <taxon>Ruminantia</taxon>
        <taxon>Pecora</taxon>
        <taxon>Cervidae</taxon>
        <taxon>Odocoileinae</taxon>
        <taxon>Rangifer</taxon>
    </lineage>
</organism>
<gene>
    <name evidence="3" type="ORF">MRATA1EN1_LOCUS27353</name>
</gene>
<dbReference type="Pfam" id="PF06294">
    <property type="entry name" value="CH_2"/>
    <property type="match status" value="1"/>
</dbReference>
<dbReference type="PANTHER" id="PTHR12509:SF14">
    <property type="entry name" value="SPERM FLAGELLAR 1 LIKE"/>
    <property type="match status" value="1"/>
</dbReference>
<name>A0ABN9A043_RANTA</name>
<dbReference type="SUPFAM" id="SSF47576">
    <property type="entry name" value="Calponin-homology domain, CH-domain"/>
    <property type="match status" value="1"/>
</dbReference>
<proteinExistence type="predicted"/>
<dbReference type="InterPro" id="IPR052111">
    <property type="entry name" value="Spermatogenesis_Ciliary_MAP"/>
</dbReference>
<keyword evidence="4" id="KW-1185">Reference proteome</keyword>